<dbReference type="Proteomes" id="UP000294360">
    <property type="component" value="Plasmid 2"/>
</dbReference>
<dbReference type="KEGG" id="mtun:MTUNDRAET4_0196.1"/>
<dbReference type="SUPFAM" id="SSF47203">
    <property type="entry name" value="Acyl-CoA dehydrogenase C-terminal domain-like"/>
    <property type="match status" value="1"/>
</dbReference>
<evidence type="ECO:0000313" key="4">
    <source>
        <dbReference type="Proteomes" id="UP000294360"/>
    </source>
</evidence>
<protein>
    <recommendedName>
        <fullName evidence="2">Acyl-CoA dehydrogenase/oxidase C-terminal domain-containing protein</fullName>
    </recommendedName>
</protein>
<geneLocation type="plasmid" evidence="3 4">
    <name>2</name>
</geneLocation>
<name>A0A4U8Z6Z3_METTU</name>
<evidence type="ECO:0000259" key="2">
    <source>
        <dbReference type="Pfam" id="PF00441"/>
    </source>
</evidence>
<feature type="domain" description="Acyl-CoA dehydrogenase/oxidase C-terminal" evidence="2">
    <location>
        <begin position="1"/>
        <end position="39"/>
    </location>
</feature>
<dbReference type="PANTHER" id="PTHR42803">
    <property type="entry name" value="ACYL-COA DEHYDROGENASE"/>
    <property type="match status" value="1"/>
</dbReference>
<dbReference type="Pfam" id="PF00441">
    <property type="entry name" value="Acyl-CoA_dh_1"/>
    <property type="match status" value="1"/>
</dbReference>
<dbReference type="InterPro" id="IPR052166">
    <property type="entry name" value="Diverse_Acyl-CoA_DH"/>
</dbReference>
<dbReference type="InterPro" id="IPR036250">
    <property type="entry name" value="AcylCo_DH-like_C"/>
</dbReference>
<dbReference type="PANTHER" id="PTHR42803:SF1">
    <property type="entry name" value="BROAD-SPECIFICITY LINEAR ACYL-COA DEHYDROGENASE FADE5"/>
    <property type="match status" value="1"/>
</dbReference>
<dbReference type="GO" id="GO:0016627">
    <property type="term" value="F:oxidoreductase activity, acting on the CH-CH group of donors"/>
    <property type="evidence" value="ECO:0007669"/>
    <property type="project" value="InterPro"/>
</dbReference>
<gene>
    <name evidence="3" type="ORF">MTUNDRAET4_0196</name>
</gene>
<keyword evidence="1" id="KW-0285">Flavoprotein</keyword>
<evidence type="ECO:0000313" key="3">
    <source>
        <dbReference type="EMBL" id="VFU16544.1"/>
    </source>
</evidence>
<organism evidence="3 4">
    <name type="scientific">Methylocella tundrae</name>
    <dbReference type="NCBI Taxonomy" id="227605"/>
    <lineage>
        <taxon>Bacteria</taxon>
        <taxon>Pseudomonadati</taxon>
        <taxon>Pseudomonadota</taxon>
        <taxon>Alphaproteobacteria</taxon>
        <taxon>Hyphomicrobiales</taxon>
        <taxon>Beijerinckiaceae</taxon>
        <taxon>Methylocella</taxon>
    </lineage>
</organism>
<dbReference type="InterPro" id="IPR009075">
    <property type="entry name" value="AcylCo_DH/oxidase_C"/>
</dbReference>
<reference evidence="3 4" key="1">
    <citation type="submission" date="2019-03" db="EMBL/GenBank/DDBJ databases">
        <authorList>
            <person name="Kox A.R. M."/>
        </authorList>
    </citation>
    <scope>NUCLEOTIDE SEQUENCE [LARGE SCALE GENOMIC DNA]</scope>
    <source>
        <strain evidence="3">MTUNDRAET4 annotated genome</strain>
        <plasmid evidence="4">2</plasmid>
    </source>
</reference>
<dbReference type="AlphaFoldDB" id="A0A4U8Z6Z3"/>
<keyword evidence="3" id="KW-0614">Plasmid</keyword>
<accession>A0A4U8Z6Z3</accession>
<proteinExistence type="predicted"/>
<dbReference type="RefSeq" id="WP_244606033.1">
    <property type="nucleotide sequence ID" value="NZ_LR536451.1"/>
</dbReference>
<dbReference type="Gene3D" id="1.20.140.10">
    <property type="entry name" value="Butyryl-CoA Dehydrogenase, subunit A, domain 3"/>
    <property type="match status" value="1"/>
</dbReference>
<sequence>MQVLGGHGIREEHGMEQYVRDCRIAQIYEGTNGVQALDLVGRKLPADAGRPAAPLFPPCIRLYRG</sequence>
<evidence type="ECO:0000256" key="1">
    <source>
        <dbReference type="ARBA" id="ARBA00022630"/>
    </source>
</evidence>
<dbReference type="EMBL" id="LR536451">
    <property type="protein sequence ID" value="VFU16544.1"/>
    <property type="molecule type" value="Genomic_DNA"/>
</dbReference>